<evidence type="ECO:0000256" key="4">
    <source>
        <dbReference type="PIRSR" id="PIRSR006325-1"/>
    </source>
</evidence>
<dbReference type="CDD" id="cd02440">
    <property type="entry name" value="AdoMet_MTases"/>
    <property type="match status" value="1"/>
</dbReference>
<comment type="similarity">
    <text evidence="3">Belongs to the class I-like SAM-binding methyltransferase superfamily. Cx-SAM synthase family.</text>
</comment>
<evidence type="ECO:0000313" key="8">
    <source>
        <dbReference type="Proteomes" id="UP000248798"/>
    </source>
</evidence>
<dbReference type="GO" id="GO:0016743">
    <property type="term" value="F:carboxyl- or carbamoyltransferase activity"/>
    <property type="evidence" value="ECO:0007669"/>
    <property type="project" value="UniProtKB-UniRule"/>
</dbReference>
<dbReference type="SUPFAM" id="SSF53335">
    <property type="entry name" value="S-adenosyl-L-methionine-dependent methyltransferases"/>
    <property type="match status" value="1"/>
</dbReference>
<evidence type="ECO:0000256" key="3">
    <source>
        <dbReference type="HAMAP-Rule" id="MF_01589"/>
    </source>
</evidence>
<feature type="domain" description="Methyltransferase" evidence="5">
    <location>
        <begin position="63"/>
        <end position="161"/>
    </location>
</feature>
<protein>
    <recommendedName>
        <fullName evidence="3">Carboxy-S-adenosyl-L-methionine synthase</fullName>
        <shortName evidence="3">Cx-SAM synthase</shortName>
        <ecNumber evidence="3">2.1.3.-</ecNumber>
    </recommendedName>
</protein>
<comment type="caution">
    <text evidence="3">Lacks conserved residue(s) required for the propagation of feature annotation.</text>
</comment>
<reference evidence="7 8" key="1">
    <citation type="submission" date="2018-06" db="EMBL/GenBank/DDBJ databases">
        <title>Complete Genome Sequence of Desulfobacter hydrogenophilus (DSM3380).</title>
        <authorList>
            <person name="Marietou A."/>
            <person name="Schreiber L."/>
            <person name="Marshall I."/>
            <person name="Jorgensen B."/>
        </authorList>
    </citation>
    <scope>NUCLEOTIDE SEQUENCE [LARGE SCALE GENOMIC DNA]</scope>
    <source>
        <strain evidence="7 8">DSM 3380</strain>
    </source>
</reference>
<evidence type="ECO:0000256" key="2">
    <source>
        <dbReference type="ARBA" id="ARBA00022691"/>
    </source>
</evidence>
<accession>A0A328FD86</accession>
<reference evidence="6 9" key="2">
    <citation type="submission" date="2019-02" db="EMBL/GenBank/DDBJ databases">
        <title>Complete genome sequence of Desulfobacter hydrogenophilus AcRS1.</title>
        <authorList>
            <person name="Marietou A."/>
            <person name="Lund M.B."/>
            <person name="Marshall I.P.G."/>
            <person name="Schreiber L."/>
            <person name="Jorgensen B."/>
        </authorList>
    </citation>
    <scope>NUCLEOTIDE SEQUENCE [LARGE SCALE GENOMIC DNA]</scope>
    <source>
        <strain evidence="6 9">AcRS1</strain>
    </source>
</reference>
<keyword evidence="1 3" id="KW-0808">Transferase</keyword>
<dbReference type="InterPro" id="IPR005271">
    <property type="entry name" value="CmoA"/>
</dbReference>
<dbReference type="PANTHER" id="PTHR43861">
    <property type="entry name" value="TRANS-ACONITATE 2-METHYLTRANSFERASE-RELATED"/>
    <property type="match status" value="1"/>
</dbReference>
<dbReference type="Proteomes" id="UP000293902">
    <property type="component" value="Chromosome"/>
</dbReference>
<sequence>MDGIMNKDRVFAEKLTTITPFRFNEKVARVFDDMLVRSVPLYGEVLKQQARITRQYYQHGTQIFDLGCSHGNLGMLLLDCFGDVGFKMIAVDSAEPMIQRFKKRMAVHDNHGCIDLACACIENIVISNASVVVINLTLQFLNRQKRDCLIQSAFNGLCKGGILLLTEKTVHPDSQMNALEQEYYYQFKRENGYTDLEISQKRDALERVLVPETVIEHENRIQKAGFDSFNVWLKWFNFTSMIAVKK</sequence>
<dbReference type="PIRSF" id="PIRSF006325">
    <property type="entry name" value="MeTrfase_bac"/>
    <property type="match status" value="1"/>
</dbReference>
<dbReference type="EMBL" id="CP036313">
    <property type="protein sequence ID" value="QBH14641.1"/>
    <property type="molecule type" value="Genomic_DNA"/>
</dbReference>
<dbReference type="HAMAP" id="MF_01589">
    <property type="entry name" value="Cx_SAM_synthase"/>
    <property type="match status" value="1"/>
</dbReference>
<dbReference type="OrthoDB" id="5386938at2"/>
<proteinExistence type="inferred from homology"/>
<gene>
    <name evidence="3 7" type="primary">cmoA</name>
    <name evidence="7" type="ORF">DO021_16095</name>
    <name evidence="6" type="ORF">EYB58_17945</name>
</gene>
<keyword evidence="2 3" id="KW-0949">S-adenosyl-L-methionine</keyword>
<evidence type="ECO:0000256" key="1">
    <source>
        <dbReference type="ARBA" id="ARBA00022679"/>
    </source>
</evidence>
<organism evidence="7 8">
    <name type="scientific">Desulfobacter hydrogenophilus</name>
    <dbReference type="NCBI Taxonomy" id="2291"/>
    <lineage>
        <taxon>Bacteria</taxon>
        <taxon>Pseudomonadati</taxon>
        <taxon>Thermodesulfobacteriota</taxon>
        <taxon>Desulfobacteria</taxon>
        <taxon>Desulfobacterales</taxon>
        <taxon>Desulfobacteraceae</taxon>
        <taxon>Desulfobacter</taxon>
    </lineage>
</organism>
<evidence type="ECO:0000259" key="5">
    <source>
        <dbReference type="Pfam" id="PF13649"/>
    </source>
</evidence>
<evidence type="ECO:0000313" key="7">
    <source>
        <dbReference type="EMBL" id="RAM00997.1"/>
    </source>
</evidence>
<feature type="binding site" evidence="3">
    <location>
        <position position="202"/>
    </location>
    <ligand>
        <name>S-adenosyl-L-methionine</name>
        <dbReference type="ChEBI" id="CHEBI:59789"/>
    </ligand>
</feature>
<dbReference type="InterPro" id="IPR041698">
    <property type="entry name" value="Methyltransf_25"/>
</dbReference>
<dbReference type="InterPro" id="IPR029063">
    <property type="entry name" value="SAM-dependent_MTases_sf"/>
</dbReference>
<evidence type="ECO:0000313" key="6">
    <source>
        <dbReference type="EMBL" id="QBH14641.1"/>
    </source>
</evidence>
<dbReference type="NCBIfam" id="TIGR00740">
    <property type="entry name" value="carboxy-S-adenosyl-L-methionine synthase CmoA"/>
    <property type="match status" value="1"/>
</dbReference>
<dbReference type="GO" id="GO:1904047">
    <property type="term" value="F:S-adenosyl-L-methionine binding"/>
    <property type="evidence" value="ECO:0007669"/>
    <property type="project" value="UniProtKB-UniRule"/>
</dbReference>
<feature type="binding site" evidence="3 4">
    <location>
        <begin position="67"/>
        <end position="69"/>
    </location>
    <ligand>
        <name>S-adenosyl-L-methionine</name>
        <dbReference type="ChEBI" id="CHEBI:59789"/>
    </ligand>
</feature>
<dbReference type="Gene3D" id="3.40.50.150">
    <property type="entry name" value="Vaccinia Virus protein VP39"/>
    <property type="match status" value="1"/>
</dbReference>
<dbReference type="EC" id="2.1.3.-" evidence="3"/>
<comment type="function">
    <text evidence="3">Catalyzes the conversion of S-adenosyl-L-methionine (SAM) to carboxy-S-adenosyl-L-methionine (Cx-SAM).</text>
</comment>
<feature type="binding site" evidence="3 4">
    <location>
        <position position="135"/>
    </location>
    <ligand>
        <name>S-adenosyl-L-methionine</name>
        <dbReference type="ChEBI" id="CHEBI:59789"/>
    </ligand>
</feature>
<dbReference type="EMBL" id="QLNI01000034">
    <property type="protein sequence ID" value="RAM00997.1"/>
    <property type="molecule type" value="Genomic_DNA"/>
</dbReference>
<dbReference type="Proteomes" id="UP000248798">
    <property type="component" value="Unassembled WGS sequence"/>
</dbReference>
<dbReference type="AlphaFoldDB" id="A0A328FD86"/>
<dbReference type="Pfam" id="PF13649">
    <property type="entry name" value="Methyltransf_25"/>
    <property type="match status" value="1"/>
</dbReference>
<keyword evidence="9" id="KW-1185">Reference proteome</keyword>
<dbReference type="PANTHER" id="PTHR43861:SF2">
    <property type="entry name" value="CARBOXY-S-ADENOSYL-L-METHIONINE SYNTHASE"/>
    <property type="match status" value="1"/>
</dbReference>
<feature type="binding site" evidence="3 4">
    <location>
        <position position="42"/>
    </location>
    <ligand>
        <name>S-adenosyl-L-methionine</name>
        <dbReference type="ChEBI" id="CHEBI:59789"/>
    </ligand>
</feature>
<comment type="catalytic activity">
    <reaction evidence="3">
        <text>prephenate + S-adenosyl-L-methionine = carboxy-S-adenosyl-L-methionine + 3-phenylpyruvate + H2O</text>
        <dbReference type="Rhea" id="RHEA:51692"/>
        <dbReference type="ChEBI" id="CHEBI:15377"/>
        <dbReference type="ChEBI" id="CHEBI:18005"/>
        <dbReference type="ChEBI" id="CHEBI:29934"/>
        <dbReference type="ChEBI" id="CHEBI:59789"/>
        <dbReference type="ChEBI" id="CHEBI:134278"/>
    </reaction>
</comment>
<evidence type="ECO:0000313" key="9">
    <source>
        <dbReference type="Proteomes" id="UP000293902"/>
    </source>
</evidence>
<name>A0A328FD86_9BACT</name>
<dbReference type="GO" id="GO:0002098">
    <property type="term" value="P:tRNA wobble uridine modification"/>
    <property type="evidence" value="ECO:0007669"/>
    <property type="project" value="InterPro"/>
</dbReference>